<geneLocation type="plasmid" evidence="1">
    <name>pTy031_01</name>
</geneLocation>
<dbReference type="EMBL" id="KX833210">
    <property type="protein sequence ID" value="API82919.1"/>
    <property type="molecule type" value="Genomic_DNA"/>
</dbReference>
<reference evidence="1" key="1">
    <citation type="submission" date="2016-09" db="EMBL/GenBank/DDBJ databases">
        <title>Whole genome sequence analysis of Salmonella Typhi isolated in Thailand before and after the introduction of a national immunization program.</title>
        <authorList>
            <person name="Dyson Z.A."/>
            <person name="Thanh D.P."/>
            <person name="Bodhidatta L."/>
            <person name="Mason C.J."/>
            <person name="Rabaa M.A."/>
            <person name="Vinh P.V."/>
            <person name="Thanh T.H."/>
            <person name="Thwaites G.E."/>
            <person name="Baker S."/>
            <person name="Holt K.E."/>
        </authorList>
    </citation>
    <scope>NUCLEOTIDE SEQUENCE</scope>
    <source>
        <strain evidence="1">Salmonella Typhi Ty031 plasmid pTy031_01</strain>
        <plasmid evidence="1">pTy031_01</plasmid>
    </source>
</reference>
<proteinExistence type="predicted"/>
<organism evidence="1">
    <name type="scientific">Salmonella typhi</name>
    <dbReference type="NCBI Taxonomy" id="90370"/>
    <lineage>
        <taxon>Bacteria</taxon>
        <taxon>Pseudomonadati</taxon>
        <taxon>Pseudomonadota</taxon>
        <taxon>Gammaproteobacteria</taxon>
        <taxon>Enterobacterales</taxon>
        <taxon>Enterobacteriaceae</taxon>
        <taxon>Salmonella</taxon>
    </lineage>
</organism>
<sequence length="108" mass="12662">MSNLNNEDFNAIKEAGFINEWKKPGSDEVRYYINTKEIMNLWSEDKIKLGYSRRERSELEAHKWWYVESKKGGFVLKTSMSYNNTKHKYIFPSLSGVLIEASKSDLSD</sequence>
<evidence type="ECO:0000313" key="1">
    <source>
        <dbReference type="EMBL" id="API82919.1"/>
    </source>
</evidence>
<dbReference type="RefSeq" id="WP_044296048.1">
    <property type="nucleotide sequence ID" value="NZ_KX833210.1"/>
</dbReference>
<name>A0A1L4BLX0_SALTI</name>
<keyword evidence="1" id="KW-0614">Plasmid</keyword>
<dbReference type="AlphaFoldDB" id="A0A1L4BLX0"/>
<protein>
    <submittedName>
        <fullName evidence="1">Uncharacterized protein</fullName>
    </submittedName>
</protein>
<accession>A0A1L4BLX0</accession>